<protein>
    <recommendedName>
        <fullName evidence="8">DNA-binding response regulator</fullName>
    </recommendedName>
</protein>
<feature type="DNA-binding region" description="OmpR/PhoB-type" evidence="3">
    <location>
        <begin position="127"/>
        <end position="222"/>
    </location>
</feature>
<sequence length="223" mass="24268">MAGVLRVLIAEDETDLADSLAEGLRAERHVVEVAYDGASALTFTEVFSFDVILLDRDLPLLSGDSVCRALTALRYPARIIMLTAASLPGASVEGLDLGADDYITKPFGFDDLLARLRAIERRQAGTALDVTWRDLSLDSAARRVTRSGRPVDLAPKEFDCLRVLLASAGRVVPFSEFADRVWPADSEPSRGAVKAVIHSLRRKLGQPDPLETQHGLGYRLGQP</sequence>
<feature type="modified residue" description="4-aspartylphosphate" evidence="2">
    <location>
        <position position="55"/>
    </location>
</feature>
<keyword evidence="1 3" id="KW-0238">DNA-binding</keyword>
<evidence type="ECO:0000313" key="7">
    <source>
        <dbReference type="Proteomes" id="UP000256709"/>
    </source>
</evidence>
<evidence type="ECO:0008006" key="8">
    <source>
        <dbReference type="Google" id="ProtNLM"/>
    </source>
</evidence>
<dbReference type="Proteomes" id="UP000256709">
    <property type="component" value="Unassembled WGS sequence"/>
</dbReference>
<dbReference type="PROSITE" id="PS50110">
    <property type="entry name" value="RESPONSE_REGULATORY"/>
    <property type="match status" value="1"/>
</dbReference>
<dbReference type="InterPro" id="IPR001789">
    <property type="entry name" value="Sig_transdc_resp-reg_receiver"/>
</dbReference>
<dbReference type="PANTHER" id="PTHR48111:SF36">
    <property type="entry name" value="TRANSCRIPTIONAL REGULATORY PROTEIN CUTR"/>
    <property type="match status" value="1"/>
</dbReference>
<dbReference type="InterPro" id="IPR036388">
    <property type="entry name" value="WH-like_DNA-bd_sf"/>
</dbReference>
<proteinExistence type="predicted"/>
<reference evidence="6 7" key="1">
    <citation type="submission" date="2017-04" db="EMBL/GenBank/DDBJ databases">
        <title>Comparative genome analysis of Subtercola boreus.</title>
        <authorList>
            <person name="Cho Y.-J."/>
            <person name="Cho A."/>
            <person name="Kim O.-S."/>
            <person name="Lee J.-I."/>
        </authorList>
    </citation>
    <scope>NUCLEOTIDE SEQUENCE [LARGE SCALE GENOMIC DNA]</scope>
    <source>
        <strain evidence="6 7">P27444</strain>
    </source>
</reference>
<organism evidence="6 7">
    <name type="scientific">Subtercola boreus</name>
    <dbReference type="NCBI Taxonomy" id="120213"/>
    <lineage>
        <taxon>Bacteria</taxon>
        <taxon>Bacillati</taxon>
        <taxon>Actinomycetota</taxon>
        <taxon>Actinomycetes</taxon>
        <taxon>Micrococcales</taxon>
        <taxon>Microbacteriaceae</taxon>
        <taxon>Subtercola</taxon>
    </lineage>
</organism>
<dbReference type="GO" id="GO:0005829">
    <property type="term" value="C:cytosol"/>
    <property type="evidence" value="ECO:0007669"/>
    <property type="project" value="TreeGrafter"/>
</dbReference>
<dbReference type="PROSITE" id="PS51755">
    <property type="entry name" value="OMPR_PHOB"/>
    <property type="match status" value="1"/>
</dbReference>
<evidence type="ECO:0000313" key="6">
    <source>
        <dbReference type="EMBL" id="RFA17178.1"/>
    </source>
</evidence>
<dbReference type="SMART" id="SM00862">
    <property type="entry name" value="Trans_reg_C"/>
    <property type="match status" value="1"/>
</dbReference>
<gene>
    <name evidence="6" type="ORF">B7R21_00080</name>
</gene>
<dbReference type="PANTHER" id="PTHR48111">
    <property type="entry name" value="REGULATOR OF RPOS"/>
    <property type="match status" value="1"/>
</dbReference>
<dbReference type="RefSeq" id="WP_116281219.1">
    <property type="nucleotide sequence ID" value="NZ_NBXA01000001.1"/>
</dbReference>
<dbReference type="SMART" id="SM00448">
    <property type="entry name" value="REC"/>
    <property type="match status" value="1"/>
</dbReference>
<dbReference type="SUPFAM" id="SSF52172">
    <property type="entry name" value="CheY-like"/>
    <property type="match status" value="1"/>
</dbReference>
<comment type="caution">
    <text evidence="6">The sequence shown here is derived from an EMBL/GenBank/DDBJ whole genome shotgun (WGS) entry which is preliminary data.</text>
</comment>
<dbReference type="GO" id="GO:0000156">
    <property type="term" value="F:phosphorelay response regulator activity"/>
    <property type="evidence" value="ECO:0007669"/>
    <property type="project" value="TreeGrafter"/>
</dbReference>
<dbReference type="Gene3D" id="1.10.10.10">
    <property type="entry name" value="Winged helix-like DNA-binding domain superfamily/Winged helix DNA-binding domain"/>
    <property type="match status" value="1"/>
</dbReference>
<dbReference type="AlphaFoldDB" id="A0A3E0W727"/>
<dbReference type="OrthoDB" id="9802426at2"/>
<evidence type="ECO:0000259" key="4">
    <source>
        <dbReference type="PROSITE" id="PS50110"/>
    </source>
</evidence>
<evidence type="ECO:0000256" key="3">
    <source>
        <dbReference type="PROSITE-ProRule" id="PRU01091"/>
    </source>
</evidence>
<dbReference type="GO" id="GO:0032993">
    <property type="term" value="C:protein-DNA complex"/>
    <property type="evidence" value="ECO:0007669"/>
    <property type="project" value="TreeGrafter"/>
</dbReference>
<feature type="domain" description="OmpR/PhoB-type" evidence="5">
    <location>
        <begin position="127"/>
        <end position="222"/>
    </location>
</feature>
<dbReference type="Pfam" id="PF00072">
    <property type="entry name" value="Response_reg"/>
    <property type="match status" value="1"/>
</dbReference>
<keyword evidence="2" id="KW-0597">Phosphoprotein</keyword>
<evidence type="ECO:0000256" key="1">
    <source>
        <dbReference type="ARBA" id="ARBA00023125"/>
    </source>
</evidence>
<dbReference type="GO" id="GO:0006355">
    <property type="term" value="P:regulation of DNA-templated transcription"/>
    <property type="evidence" value="ECO:0007669"/>
    <property type="project" value="InterPro"/>
</dbReference>
<dbReference type="InterPro" id="IPR011006">
    <property type="entry name" value="CheY-like_superfamily"/>
</dbReference>
<dbReference type="Gene3D" id="6.10.250.690">
    <property type="match status" value="1"/>
</dbReference>
<dbReference type="CDD" id="cd00383">
    <property type="entry name" value="trans_reg_C"/>
    <property type="match status" value="1"/>
</dbReference>
<accession>A0A3E0W727</accession>
<evidence type="ECO:0000259" key="5">
    <source>
        <dbReference type="PROSITE" id="PS51755"/>
    </source>
</evidence>
<dbReference type="InterPro" id="IPR016032">
    <property type="entry name" value="Sig_transdc_resp-reg_C-effctor"/>
</dbReference>
<dbReference type="GO" id="GO:0000976">
    <property type="term" value="F:transcription cis-regulatory region binding"/>
    <property type="evidence" value="ECO:0007669"/>
    <property type="project" value="TreeGrafter"/>
</dbReference>
<dbReference type="InterPro" id="IPR001867">
    <property type="entry name" value="OmpR/PhoB-type_DNA-bd"/>
</dbReference>
<dbReference type="EMBL" id="NBXA01000001">
    <property type="protein sequence ID" value="RFA17178.1"/>
    <property type="molecule type" value="Genomic_DNA"/>
</dbReference>
<dbReference type="Gene3D" id="3.40.50.2300">
    <property type="match status" value="1"/>
</dbReference>
<dbReference type="InterPro" id="IPR039420">
    <property type="entry name" value="WalR-like"/>
</dbReference>
<name>A0A3E0W727_9MICO</name>
<dbReference type="SUPFAM" id="SSF46894">
    <property type="entry name" value="C-terminal effector domain of the bipartite response regulators"/>
    <property type="match status" value="1"/>
</dbReference>
<dbReference type="Pfam" id="PF00486">
    <property type="entry name" value="Trans_reg_C"/>
    <property type="match status" value="1"/>
</dbReference>
<evidence type="ECO:0000256" key="2">
    <source>
        <dbReference type="PROSITE-ProRule" id="PRU00169"/>
    </source>
</evidence>
<feature type="domain" description="Response regulatory" evidence="4">
    <location>
        <begin position="6"/>
        <end position="120"/>
    </location>
</feature>